<dbReference type="VEuPathDB" id="FungiDB:PITG_22945"/>
<dbReference type="RefSeq" id="XP_002901180.1">
    <property type="nucleotide sequence ID" value="XM_002901134.2"/>
</dbReference>
<dbReference type="InParanoid" id="D0NI81"/>
<feature type="non-terminal residue" evidence="1">
    <location>
        <position position="169"/>
    </location>
</feature>
<evidence type="ECO:0000313" key="1">
    <source>
        <dbReference type="EMBL" id="EEY59166.1"/>
    </source>
</evidence>
<dbReference type="Proteomes" id="UP000006643">
    <property type="component" value="Unassembled WGS sequence"/>
</dbReference>
<dbReference type="AlphaFoldDB" id="D0NI81"/>
<dbReference type="GeneID" id="9470700"/>
<name>D0NI81_PHYIT</name>
<organism evidence="1 2">
    <name type="scientific">Phytophthora infestans (strain T30-4)</name>
    <name type="common">Potato late blight agent</name>
    <dbReference type="NCBI Taxonomy" id="403677"/>
    <lineage>
        <taxon>Eukaryota</taxon>
        <taxon>Sar</taxon>
        <taxon>Stramenopiles</taxon>
        <taxon>Oomycota</taxon>
        <taxon>Peronosporomycetes</taxon>
        <taxon>Peronosporales</taxon>
        <taxon>Peronosporaceae</taxon>
        <taxon>Phytophthora</taxon>
    </lineage>
</organism>
<sequence length="169" mass="19589">MEIRAQSRRDSRILERDPRGAHFSIYRLNYKSFHPPKQSPRRIRLFLALMIAVAVLASCNALPTNIYAETRLLRSMKTAANHDAAAEERGAFSYQFNFNLLDDILHILPDQFKRMKDEPEFLRFIFASWKSGFGTSKEAVAFMKSQGLNEKSIKQFKAAYKAYLAHKRL</sequence>
<dbReference type="eggNOG" id="ENOG502RFER">
    <property type="taxonomic scope" value="Eukaryota"/>
</dbReference>
<proteinExistence type="predicted"/>
<gene>
    <name evidence="1" type="ORF">PITG_22945</name>
</gene>
<dbReference type="KEGG" id="pif:PITG_22945"/>
<reference evidence="2" key="1">
    <citation type="journal article" date="2009" name="Nature">
        <title>Genome sequence and analysis of the Irish potato famine pathogen Phytophthora infestans.</title>
        <authorList>
            <consortium name="The Broad Institute Genome Sequencing Platform"/>
            <person name="Haas B.J."/>
            <person name="Kamoun S."/>
            <person name="Zody M.C."/>
            <person name="Jiang R.H."/>
            <person name="Handsaker R.E."/>
            <person name="Cano L.M."/>
            <person name="Grabherr M."/>
            <person name="Kodira C.D."/>
            <person name="Raffaele S."/>
            <person name="Torto-Alalibo T."/>
            <person name="Bozkurt T.O."/>
            <person name="Ah-Fong A.M."/>
            <person name="Alvarado L."/>
            <person name="Anderson V.L."/>
            <person name="Armstrong M.R."/>
            <person name="Avrova A."/>
            <person name="Baxter L."/>
            <person name="Beynon J."/>
            <person name="Boevink P.C."/>
            <person name="Bollmann S.R."/>
            <person name="Bos J.I."/>
            <person name="Bulone V."/>
            <person name="Cai G."/>
            <person name="Cakir C."/>
            <person name="Carrington J.C."/>
            <person name="Chawner M."/>
            <person name="Conti L."/>
            <person name="Costanzo S."/>
            <person name="Ewan R."/>
            <person name="Fahlgren N."/>
            <person name="Fischbach M.A."/>
            <person name="Fugelstad J."/>
            <person name="Gilroy E.M."/>
            <person name="Gnerre S."/>
            <person name="Green P.J."/>
            <person name="Grenville-Briggs L.J."/>
            <person name="Griffith J."/>
            <person name="Grunwald N.J."/>
            <person name="Horn K."/>
            <person name="Horner N.R."/>
            <person name="Hu C.H."/>
            <person name="Huitema E."/>
            <person name="Jeong D.H."/>
            <person name="Jones A.M."/>
            <person name="Jones J.D."/>
            <person name="Jones R.W."/>
            <person name="Karlsson E.K."/>
            <person name="Kunjeti S.G."/>
            <person name="Lamour K."/>
            <person name="Liu Z."/>
            <person name="Ma L."/>
            <person name="Maclean D."/>
            <person name="Chibucos M.C."/>
            <person name="McDonald H."/>
            <person name="McWalters J."/>
            <person name="Meijer H.J."/>
            <person name="Morgan W."/>
            <person name="Morris P.F."/>
            <person name="Munro C.A."/>
            <person name="O'Neill K."/>
            <person name="Ospina-Giraldo M."/>
            <person name="Pinzon A."/>
            <person name="Pritchard L."/>
            <person name="Ramsahoye B."/>
            <person name="Ren Q."/>
            <person name="Restrepo S."/>
            <person name="Roy S."/>
            <person name="Sadanandom A."/>
            <person name="Savidor A."/>
            <person name="Schornack S."/>
            <person name="Schwartz D.C."/>
            <person name="Schumann U.D."/>
            <person name="Schwessinger B."/>
            <person name="Seyer L."/>
            <person name="Sharpe T."/>
            <person name="Silvar C."/>
            <person name="Song J."/>
            <person name="Studholme D.J."/>
            <person name="Sykes S."/>
            <person name="Thines M."/>
            <person name="van de Vondervoort P.J."/>
            <person name="Phuntumart V."/>
            <person name="Wawra S."/>
            <person name="Weide R."/>
            <person name="Win J."/>
            <person name="Young C."/>
            <person name="Zhou S."/>
            <person name="Fry W."/>
            <person name="Meyers B.C."/>
            <person name="van West P."/>
            <person name="Ristaino J."/>
            <person name="Govers F."/>
            <person name="Birch P.R."/>
            <person name="Whisson S.C."/>
            <person name="Judelson H.S."/>
            <person name="Nusbaum C."/>
        </authorList>
    </citation>
    <scope>NUCLEOTIDE SEQUENCE [LARGE SCALE GENOMIC DNA]</scope>
    <source>
        <strain evidence="2">T30-4</strain>
    </source>
</reference>
<accession>D0NI81</accession>
<protein>
    <submittedName>
        <fullName evidence="1">Secreted RxLR effector peptide protein, putative</fullName>
    </submittedName>
</protein>
<evidence type="ECO:0000313" key="2">
    <source>
        <dbReference type="Proteomes" id="UP000006643"/>
    </source>
</evidence>
<dbReference type="OrthoDB" id="128458at2759"/>
<dbReference type="OMA" id="NQHAYRE"/>
<dbReference type="HOGENOM" id="CLU_137651_0_0_1"/>
<keyword evidence="2" id="KW-1185">Reference proteome</keyword>
<dbReference type="EMBL" id="DS028139">
    <property type="protein sequence ID" value="EEY59166.1"/>
    <property type="molecule type" value="Genomic_DNA"/>
</dbReference>